<feature type="repeat" description="TPR" evidence="3">
    <location>
        <begin position="385"/>
        <end position="418"/>
    </location>
</feature>
<feature type="repeat" description="TPR" evidence="3">
    <location>
        <begin position="351"/>
        <end position="384"/>
    </location>
</feature>
<gene>
    <name evidence="6" type="ORF">NIES3807_13250</name>
</gene>
<dbReference type="Gene3D" id="3.40.50.1460">
    <property type="match status" value="1"/>
</dbReference>
<organism evidence="6 7">
    <name type="scientific">Microcystis aeruginosa NIES-3807</name>
    <dbReference type="NCBI Taxonomy" id="2517785"/>
    <lineage>
        <taxon>Bacteria</taxon>
        <taxon>Bacillati</taxon>
        <taxon>Cyanobacteriota</taxon>
        <taxon>Cyanophyceae</taxon>
        <taxon>Oscillatoriophycideae</taxon>
        <taxon>Chroococcales</taxon>
        <taxon>Microcystaceae</taxon>
        <taxon>Microcystis</taxon>
    </lineage>
</organism>
<feature type="repeat" description="TPR" evidence="3">
    <location>
        <begin position="453"/>
        <end position="486"/>
    </location>
</feature>
<name>A0AAD3G7Z6_MICAE</name>
<evidence type="ECO:0000313" key="7">
    <source>
        <dbReference type="Proteomes" id="UP000441080"/>
    </source>
</evidence>
<keyword evidence="1" id="KW-0677">Repeat</keyword>
<dbReference type="RefSeq" id="WP_159296950.1">
    <property type="nucleotide sequence ID" value="NZ_BJCK01000014.1"/>
</dbReference>
<proteinExistence type="predicted"/>
<evidence type="ECO:0000313" key="6">
    <source>
        <dbReference type="EMBL" id="GCL58160.1"/>
    </source>
</evidence>
<dbReference type="InterPro" id="IPR011600">
    <property type="entry name" value="Pept_C14_caspase"/>
</dbReference>
<sequence>MKPQLLKLCLILSLFTLIFSLVSCQNQQTQDRGITITTNQSQSQQKQRRTALVIGNASYQDNPLKNSINDAEAMANALKDVGFDVILLENADLKQIENAIDTFHHQLKAGGVGLFYYAGHGTQVDGENYLIPVNAKLDVAEDVRYEAIPVGKVLARMEDAANQMNIVILDACRNNPFARKWRSSQRGLAPIQSARGALIAFATEPGGVAADGEGENGLYTSFLLKHLKTPNLDVELMFKRVREDVVQATQNKQVPWESSSLVGDFSFNPVTVAQSSQPNSTTAETYFKQGEDYRNNNQYDKAIAAYTKAIEINPQYAEAYKNRGIVYHNLKEYDKAIKDYNKAIEINPQYADAYNGRGIVYYNLKDYEKAMADYNKAIEINPQLFQAYNNRGNVYSDLKEYDKAIKDFNKAIEINPQYAYAYNNRGNGYLELKEYDKAMADYNKALEINPQNADAYNNRGNVYSDLKEYDKAMADYNKAIEINPQYYNAYNNRGIVYSDLKEYDKAIKDFNKAIEINPQNPYASNNKKLAEEAKRNQ</sequence>
<dbReference type="Gene3D" id="1.25.40.10">
    <property type="entry name" value="Tetratricopeptide repeat domain"/>
    <property type="match status" value="3"/>
</dbReference>
<dbReference type="EMBL" id="BJCK01000014">
    <property type="protein sequence ID" value="GCL58160.1"/>
    <property type="molecule type" value="Genomic_DNA"/>
</dbReference>
<dbReference type="GO" id="GO:0009279">
    <property type="term" value="C:cell outer membrane"/>
    <property type="evidence" value="ECO:0007669"/>
    <property type="project" value="TreeGrafter"/>
</dbReference>
<evidence type="ECO:0000256" key="3">
    <source>
        <dbReference type="PROSITE-ProRule" id="PRU00339"/>
    </source>
</evidence>
<feature type="repeat" description="TPR" evidence="3">
    <location>
        <begin position="283"/>
        <end position="316"/>
    </location>
</feature>
<dbReference type="SUPFAM" id="SSF81901">
    <property type="entry name" value="HCP-like"/>
    <property type="match status" value="1"/>
</dbReference>
<dbReference type="GO" id="GO:0046813">
    <property type="term" value="P:receptor-mediated virion attachment to host cell"/>
    <property type="evidence" value="ECO:0007669"/>
    <property type="project" value="TreeGrafter"/>
</dbReference>
<dbReference type="InterPro" id="IPR011990">
    <property type="entry name" value="TPR-like_helical_dom_sf"/>
</dbReference>
<evidence type="ECO:0000259" key="5">
    <source>
        <dbReference type="PROSITE" id="PS50208"/>
    </source>
</evidence>
<feature type="repeat" description="TPR" evidence="3">
    <location>
        <begin position="419"/>
        <end position="452"/>
    </location>
</feature>
<dbReference type="SUPFAM" id="SSF52129">
    <property type="entry name" value="Caspase-like"/>
    <property type="match status" value="1"/>
</dbReference>
<comment type="caution">
    <text evidence="6">The sequence shown here is derived from an EMBL/GenBank/DDBJ whole genome shotgun (WGS) entry which is preliminary data.</text>
</comment>
<keyword evidence="4" id="KW-0732">Signal</keyword>
<feature type="signal peptide" evidence="4">
    <location>
        <begin position="1"/>
        <end position="24"/>
    </location>
</feature>
<dbReference type="AlphaFoldDB" id="A0AAD3G7Z6"/>
<evidence type="ECO:0000256" key="2">
    <source>
        <dbReference type="ARBA" id="ARBA00022803"/>
    </source>
</evidence>
<keyword evidence="2 3" id="KW-0802">TPR repeat</keyword>
<dbReference type="SMART" id="SM00028">
    <property type="entry name" value="TPR"/>
    <property type="match status" value="7"/>
</dbReference>
<accession>A0AAD3G7Z6</accession>
<dbReference type="Proteomes" id="UP000441080">
    <property type="component" value="Unassembled WGS sequence"/>
</dbReference>
<feature type="repeat" description="TPR" evidence="3">
    <location>
        <begin position="487"/>
        <end position="520"/>
    </location>
</feature>
<feature type="chain" id="PRO_5041999393" description="Caspase family p20 domain-containing protein" evidence="4">
    <location>
        <begin position="25"/>
        <end position="537"/>
    </location>
</feature>
<feature type="domain" description="Caspase family p20" evidence="5">
    <location>
        <begin position="47"/>
        <end position="176"/>
    </location>
</feature>
<dbReference type="PROSITE" id="PS51257">
    <property type="entry name" value="PROKAR_LIPOPROTEIN"/>
    <property type="match status" value="1"/>
</dbReference>
<protein>
    <recommendedName>
        <fullName evidence="5">Caspase family p20 domain-containing protein</fullName>
    </recommendedName>
</protein>
<dbReference type="GO" id="GO:0004197">
    <property type="term" value="F:cysteine-type endopeptidase activity"/>
    <property type="evidence" value="ECO:0007669"/>
    <property type="project" value="InterPro"/>
</dbReference>
<dbReference type="PROSITE" id="PS50208">
    <property type="entry name" value="CASPASE_P20"/>
    <property type="match status" value="1"/>
</dbReference>
<dbReference type="Pfam" id="PF00515">
    <property type="entry name" value="TPR_1"/>
    <property type="match status" value="7"/>
</dbReference>
<dbReference type="InterPro" id="IPR019734">
    <property type="entry name" value="TPR_rpt"/>
</dbReference>
<dbReference type="InterPro" id="IPR029030">
    <property type="entry name" value="Caspase-like_dom_sf"/>
</dbReference>
<evidence type="ECO:0000256" key="1">
    <source>
        <dbReference type="ARBA" id="ARBA00022737"/>
    </source>
</evidence>
<dbReference type="InterPro" id="IPR050498">
    <property type="entry name" value="Ycf3"/>
</dbReference>
<dbReference type="InterPro" id="IPR001309">
    <property type="entry name" value="Pept_C14_p20"/>
</dbReference>
<dbReference type="PROSITE" id="PS50293">
    <property type="entry name" value="TPR_REGION"/>
    <property type="match status" value="7"/>
</dbReference>
<dbReference type="PANTHER" id="PTHR44858:SF1">
    <property type="entry name" value="UDP-N-ACETYLGLUCOSAMINE--PEPTIDE N-ACETYLGLUCOSAMINYLTRANSFERASE SPINDLY-RELATED"/>
    <property type="match status" value="1"/>
</dbReference>
<evidence type="ECO:0000256" key="4">
    <source>
        <dbReference type="SAM" id="SignalP"/>
    </source>
</evidence>
<reference evidence="6 7" key="1">
    <citation type="submission" date="2019-02" db="EMBL/GenBank/DDBJ databases">
        <title>Draft genome sequence of Arthrospira platensis NIES-3807.</title>
        <authorList>
            <person name="Yamaguchi H."/>
            <person name="Suzuki S."/>
            <person name="Kawachi M."/>
        </authorList>
    </citation>
    <scope>NUCLEOTIDE SEQUENCE [LARGE SCALE GENOMIC DNA]</scope>
    <source>
        <strain evidence="6 7">NIES-3807</strain>
    </source>
</reference>
<dbReference type="PANTHER" id="PTHR44858">
    <property type="entry name" value="TETRATRICOPEPTIDE REPEAT PROTEIN 6"/>
    <property type="match status" value="1"/>
</dbReference>
<dbReference type="GO" id="GO:0006508">
    <property type="term" value="P:proteolysis"/>
    <property type="evidence" value="ECO:0007669"/>
    <property type="project" value="InterPro"/>
</dbReference>
<dbReference type="Pfam" id="PF00656">
    <property type="entry name" value="Peptidase_C14"/>
    <property type="match status" value="1"/>
</dbReference>
<feature type="repeat" description="TPR" evidence="3">
    <location>
        <begin position="317"/>
        <end position="350"/>
    </location>
</feature>
<dbReference type="PROSITE" id="PS50005">
    <property type="entry name" value="TPR"/>
    <property type="match status" value="7"/>
</dbReference>